<reference evidence="2" key="1">
    <citation type="submission" date="2016-11" db="UniProtKB">
        <authorList>
            <consortium name="WormBaseParasite"/>
        </authorList>
    </citation>
    <scope>IDENTIFICATION</scope>
    <source>
        <strain evidence="2">pt0022</strain>
    </source>
</reference>
<dbReference type="WBParaSite" id="maker-PairedContig_1905-snap-gene-0.21-mRNA-1">
    <property type="protein sequence ID" value="maker-PairedContig_1905-snap-gene-0.21-mRNA-1"/>
    <property type="gene ID" value="maker-PairedContig_1905-snap-gene-0.21"/>
</dbReference>
<accession>A0A1I8EGV9</accession>
<dbReference type="STRING" id="6293.A0A1I8EGV9"/>
<name>A0A1I8EGV9_WUCBA</name>
<protein>
    <submittedName>
        <fullName evidence="2">Uncharacterized protein</fullName>
    </submittedName>
</protein>
<evidence type="ECO:0000256" key="1">
    <source>
        <dbReference type="SAM" id="MobiDB-lite"/>
    </source>
</evidence>
<feature type="compositionally biased region" description="Basic residues" evidence="1">
    <location>
        <begin position="331"/>
        <end position="347"/>
    </location>
</feature>
<evidence type="ECO:0000313" key="2">
    <source>
        <dbReference type="WBParaSite" id="maker-PairedContig_1905-snap-gene-0.21-mRNA-1"/>
    </source>
</evidence>
<organism evidence="2">
    <name type="scientific">Wuchereria bancrofti</name>
    <dbReference type="NCBI Taxonomy" id="6293"/>
    <lineage>
        <taxon>Eukaryota</taxon>
        <taxon>Metazoa</taxon>
        <taxon>Ecdysozoa</taxon>
        <taxon>Nematoda</taxon>
        <taxon>Chromadorea</taxon>
        <taxon>Rhabditida</taxon>
        <taxon>Spirurina</taxon>
        <taxon>Spiruromorpha</taxon>
        <taxon>Filarioidea</taxon>
        <taxon>Onchocercidae</taxon>
        <taxon>Wuchereria</taxon>
    </lineage>
</organism>
<feature type="region of interest" description="Disordered" evidence="1">
    <location>
        <begin position="312"/>
        <end position="347"/>
    </location>
</feature>
<dbReference type="AlphaFoldDB" id="A0A1I8EGV9"/>
<feature type="compositionally biased region" description="Low complexity" evidence="1">
    <location>
        <begin position="213"/>
        <end position="224"/>
    </location>
</feature>
<feature type="region of interest" description="Disordered" evidence="1">
    <location>
        <begin position="213"/>
        <end position="239"/>
    </location>
</feature>
<proteinExistence type="predicted"/>
<sequence length="347" mass="39306">MSIATVSTNKLPFAIQTILANDDDEQLKISESERSSSKSDLPRKNYDQSCLPEYPDINSIAPYYFPCQNIKAAALEITSVLPSINHRKFIDNPLLSITGTIQNYCRYNPFFIQYSPIRYGFASTSVDLWNQFAHSKKFNNLFNLPDIKFRTLSVNSSNQLCFSFNSDLSDSKIIKTSDNKQTVPHSIINHERGGFYSVRNSSSFPIIITSLESSTTDSTGSDSTEPQKTNRRKSSITLRHTGHSYQNRIPVGRKKSRAFFTRKQVGQRNRTTQTDEGLKMDSKHIGFTACNIKSKSSARRITGIQISSAEVFSKYRKSELGQSAKNERHSNGKKQKKKNPKAKRKSR</sequence>